<keyword evidence="1 4" id="KW-0238">DNA-binding</keyword>
<protein>
    <recommendedName>
        <fullName evidence="6">Homeobox domain-containing protein</fullName>
    </recommendedName>
</protein>
<dbReference type="OrthoDB" id="6159439at2759"/>
<feature type="domain" description="Homeobox" evidence="6">
    <location>
        <begin position="41"/>
        <end position="91"/>
    </location>
</feature>
<feature type="DNA-binding region" description="Homeobox" evidence="4">
    <location>
        <begin position="43"/>
        <end position="92"/>
    </location>
</feature>
<dbReference type="AlphaFoldDB" id="A0A3P7DNK7"/>
<dbReference type="Pfam" id="PF00046">
    <property type="entry name" value="Homeodomain"/>
    <property type="match status" value="1"/>
</dbReference>
<dbReference type="GO" id="GO:0000978">
    <property type="term" value="F:RNA polymerase II cis-regulatory region sequence-specific DNA binding"/>
    <property type="evidence" value="ECO:0007669"/>
    <property type="project" value="TreeGrafter"/>
</dbReference>
<dbReference type="PANTHER" id="PTHR24327:SF81">
    <property type="entry name" value="HOMEOTIC PROTEIN DISTAL-LESS-RELATED"/>
    <property type="match status" value="1"/>
</dbReference>
<dbReference type="Gene3D" id="1.10.10.60">
    <property type="entry name" value="Homeodomain-like"/>
    <property type="match status" value="1"/>
</dbReference>
<evidence type="ECO:0000256" key="4">
    <source>
        <dbReference type="PROSITE-ProRule" id="PRU00108"/>
    </source>
</evidence>
<keyword evidence="3 4" id="KW-0539">Nucleus</keyword>
<evidence type="ECO:0000256" key="5">
    <source>
        <dbReference type="RuleBase" id="RU000682"/>
    </source>
</evidence>
<dbReference type="Proteomes" id="UP000275846">
    <property type="component" value="Unassembled WGS sequence"/>
</dbReference>
<dbReference type="GO" id="GO:0000981">
    <property type="term" value="F:DNA-binding transcription factor activity, RNA polymerase II-specific"/>
    <property type="evidence" value="ECO:0007669"/>
    <property type="project" value="TreeGrafter"/>
</dbReference>
<accession>A0A3P7DNK7</accession>
<dbReference type="CDD" id="cd00086">
    <property type="entry name" value="homeodomain"/>
    <property type="match status" value="1"/>
</dbReference>
<evidence type="ECO:0000256" key="2">
    <source>
        <dbReference type="ARBA" id="ARBA00023155"/>
    </source>
</evidence>
<name>A0A3P7DNK7_SCHSO</name>
<dbReference type="STRING" id="70667.A0A3P7DNK7"/>
<evidence type="ECO:0000256" key="3">
    <source>
        <dbReference type="ARBA" id="ARBA00023242"/>
    </source>
</evidence>
<dbReference type="GO" id="GO:0005634">
    <property type="term" value="C:nucleus"/>
    <property type="evidence" value="ECO:0007669"/>
    <property type="project" value="UniProtKB-SubCell"/>
</dbReference>
<dbReference type="InterPro" id="IPR009057">
    <property type="entry name" value="Homeodomain-like_sf"/>
</dbReference>
<dbReference type="InterPro" id="IPR001356">
    <property type="entry name" value="HD"/>
</dbReference>
<keyword evidence="2 4" id="KW-0371">Homeobox</keyword>
<comment type="subcellular location">
    <subcellularLocation>
        <location evidence="4 5">Nucleus</location>
    </subcellularLocation>
</comment>
<dbReference type="PANTHER" id="PTHR24327">
    <property type="entry name" value="HOMEOBOX PROTEIN"/>
    <property type="match status" value="1"/>
</dbReference>
<gene>
    <name evidence="7" type="ORF">SSLN_LOCUS2276</name>
</gene>
<dbReference type="PROSITE" id="PS50071">
    <property type="entry name" value="HOMEOBOX_2"/>
    <property type="match status" value="1"/>
</dbReference>
<evidence type="ECO:0000313" key="8">
    <source>
        <dbReference type="Proteomes" id="UP000275846"/>
    </source>
</evidence>
<organism evidence="7 8">
    <name type="scientific">Schistocephalus solidus</name>
    <name type="common">Tapeworm</name>
    <dbReference type="NCBI Taxonomy" id="70667"/>
    <lineage>
        <taxon>Eukaryota</taxon>
        <taxon>Metazoa</taxon>
        <taxon>Spiralia</taxon>
        <taxon>Lophotrochozoa</taxon>
        <taxon>Platyhelminthes</taxon>
        <taxon>Cestoda</taxon>
        <taxon>Eucestoda</taxon>
        <taxon>Diphyllobothriidea</taxon>
        <taxon>Diphyllobothriidae</taxon>
        <taxon>Schistocephalus</taxon>
    </lineage>
</organism>
<evidence type="ECO:0000313" key="7">
    <source>
        <dbReference type="EMBL" id="VDL88661.1"/>
    </source>
</evidence>
<evidence type="ECO:0000259" key="6">
    <source>
        <dbReference type="PROSITE" id="PS50071"/>
    </source>
</evidence>
<dbReference type="InterPro" id="IPR050460">
    <property type="entry name" value="Distal-less_Homeobox_TF"/>
</dbReference>
<reference evidence="7 8" key="1">
    <citation type="submission" date="2018-11" db="EMBL/GenBank/DDBJ databases">
        <authorList>
            <consortium name="Pathogen Informatics"/>
        </authorList>
    </citation>
    <scope>NUCLEOTIDE SEQUENCE [LARGE SCALE GENOMIC DNA]</scope>
    <source>
        <strain evidence="7 8">NST_G2</strain>
    </source>
</reference>
<proteinExistence type="predicted"/>
<evidence type="ECO:0000256" key="1">
    <source>
        <dbReference type="ARBA" id="ARBA00023125"/>
    </source>
</evidence>
<keyword evidence="8" id="KW-1185">Reference proteome</keyword>
<dbReference type="EMBL" id="UYSU01032213">
    <property type="protein sequence ID" value="VDL88661.1"/>
    <property type="molecule type" value="Genomic_DNA"/>
</dbReference>
<dbReference type="SUPFAM" id="SSF46689">
    <property type="entry name" value="Homeodomain-like"/>
    <property type="match status" value="1"/>
</dbReference>
<sequence>MFPVFNLIKYALFAFSLRYQEPDRDENNPARAPCRGAIRAKKMRKPRTIYSIWQLQVLNRRFAHSQYLNLTERASLASQLGLTSVKKPFWYLKYDLVCMLSITPNPV</sequence>